<evidence type="ECO:0000256" key="3">
    <source>
        <dbReference type="ARBA" id="ARBA00022527"/>
    </source>
</evidence>
<dbReference type="GeneID" id="25259997"/>
<feature type="compositionally biased region" description="Polar residues" evidence="10">
    <location>
        <begin position="582"/>
        <end position="598"/>
    </location>
</feature>
<dbReference type="PROSITE" id="PS50011">
    <property type="entry name" value="PROTEIN_KINASE_DOM"/>
    <property type="match status" value="1"/>
</dbReference>
<evidence type="ECO:0000256" key="10">
    <source>
        <dbReference type="SAM" id="MobiDB-lite"/>
    </source>
</evidence>
<sequence>MAFSPDYPQIKKKRPSSPIDIVGVDAENLESKRTSYDINRESSITTIPPIKNEMKKMLPAVEEQPFSLCCPKNGPAPISASKGESLTKRSFTGAGDIKGQEPIFSKKETFQDAKQPKAKTPVHSASTSSMQVATSYFDPFETTTSSPMMSAPLSKATKRTEAAQPLRQPSAKAGVPAKEAIPYGTFGPMVLQSYYGVNHKFEGISPVDDYVFLDKVGEGTFGEVHRARHRATGRLVALKRILPMPNGEGFPITSLREIRILKRMNHQNVISIQELALSTASSQGPPTFFIVFPFVEHDLVGLLDAPNIRFNVPQIKYYAKQLLQGVAYVHSKNLLHRDIKSANILVGNRGEVKIADFGLSRTFDPHRAASMTPGVVTRWYRPPELLLGAQHYTTAVDMWGVGCIVAELFLRQPLFQGTSELHQLTLIFDTIGWPRPGMRSLANLPDSSKVPNLFSEHQAKPLHPLDESRIGDAQMLDLVHRLLSIDPDARISAKEALEHPAFTTALPLTATTAELPHFSGCSYHELAKRRRDATNAAVAAAGAVESAAAAAAAPASSSVSISATFTRQYSSGPPVKPDEKMSSPQPCDSVSTKHNSAILNREKTEDLPNVTHRPMDGIETSTSPRTYSGHRSSSAVSYSPFEYNLNRRPTPLSSYHQNNNHHHHHHEHHHHHRFKDDRSEDFRQYRPYRMTAPDDWDQRERPPPPDHYYQRHRRGGFRDFSHREHDRHPEPHGHHYESGSYYRPSYRFDRTRRNGNASETSLEGGKS</sequence>
<dbReference type="InterPro" id="IPR017441">
    <property type="entry name" value="Protein_kinase_ATP_BS"/>
</dbReference>
<feature type="domain" description="Protein kinase" evidence="11">
    <location>
        <begin position="210"/>
        <end position="502"/>
    </location>
</feature>
<feature type="compositionally biased region" description="Polar residues" evidence="10">
    <location>
        <begin position="619"/>
        <end position="637"/>
    </location>
</feature>
<dbReference type="InterPro" id="IPR000719">
    <property type="entry name" value="Prot_kinase_dom"/>
</dbReference>
<dbReference type="AlphaFoldDB" id="A0A098VQL2"/>
<evidence type="ECO:0000313" key="12">
    <source>
        <dbReference type="EMBL" id="KGG51109.1"/>
    </source>
</evidence>
<feature type="compositionally biased region" description="Basic and acidic residues" evidence="10">
    <location>
        <begin position="716"/>
        <end position="737"/>
    </location>
</feature>
<dbReference type="GO" id="GO:0005634">
    <property type="term" value="C:nucleus"/>
    <property type="evidence" value="ECO:0007669"/>
    <property type="project" value="UniProtKB-SubCell"/>
</dbReference>
<dbReference type="GO" id="GO:0005524">
    <property type="term" value="F:ATP binding"/>
    <property type="evidence" value="ECO:0007669"/>
    <property type="project" value="UniProtKB-UniRule"/>
</dbReference>
<comment type="caution">
    <text evidence="12">The sequence shown here is derived from an EMBL/GenBank/DDBJ whole genome shotgun (WGS) entry which is preliminary data.</text>
</comment>
<dbReference type="GO" id="GO:0004693">
    <property type="term" value="F:cyclin-dependent protein serine/threonine kinase activity"/>
    <property type="evidence" value="ECO:0007669"/>
    <property type="project" value="TreeGrafter"/>
</dbReference>
<accession>A0A098VQL2</accession>
<proteinExistence type="inferred from homology"/>
<dbReference type="PROSITE" id="PS00108">
    <property type="entry name" value="PROTEIN_KINASE_ST"/>
    <property type="match status" value="1"/>
</dbReference>
<dbReference type="SUPFAM" id="SSF56112">
    <property type="entry name" value="Protein kinase-like (PK-like)"/>
    <property type="match status" value="1"/>
</dbReference>
<keyword evidence="8" id="KW-0539">Nucleus</keyword>
<dbReference type="HOGENOM" id="CLU_020754_0_0_1"/>
<evidence type="ECO:0000259" key="11">
    <source>
        <dbReference type="PROSITE" id="PS50011"/>
    </source>
</evidence>
<dbReference type="EMBL" id="JMKJ01000388">
    <property type="protein sequence ID" value="KGG51109.1"/>
    <property type="molecule type" value="Genomic_DNA"/>
</dbReference>
<dbReference type="PANTHER" id="PTHR24056:SF233">
    <property type="entry name" value="CYCLIN-DEPENDENT KINASE 9"/>
    <property type="match status" value="1"/>
</dbReference>
<keyword evidence="7 9" id="KW-0067">ATP-binding</keyword>
<dbReference type="Gene3D" id="3.30.200.20">
    <property type="entry name" value="Phosphorylase Kinase, domain 1"/>
    <property type="match status" value="1"/>
</dbReference>
<evidence type="ECO:0000313" key="13">
    <source>
        <dbReference type="Proteomes" id="UP000029725"/>
    </source>
</evidence>
<reference evidence="12 13" key="1">
    <citation type="submission" date="2014-04" db="EMBL/GenBank/DDBJ databases">
        <title>A new species of microsporidia sheds light on the evolution of extreme parasitism.</title>
        <authorList>
            <person name="Haag K.L."/>
            <person name="James T.Y."/>
            <person name="Larsson R."/>
            <person name="Schaer T.M."/>
            <person name="Refardt D."/>
            <person name="Pombert J.-F."/>
            <person name="Ebert D."/>
        </authorList>
    </citation>
    <scope>NUCLEOTIDE SEQUENCE [LARGE SCALE GENOMIC DNA]</scope>
    <source>
        <strain evidence="12 13">UGP3</strain>
        <tissue evidence="12">Spores</tissue>
    </source>
</reference>
<organism evidence="12 13">
    <name type="scientific">Mitosporidium daphniae</name>
    <dbReference type="NCBI Taxonomy" id="1485682"/>
    <lineage>
        <taxon>Eukaryota</taxon>
        <taxon>Fungi</taxon>
        <taxon>Fungi incertae sedis</taxon>
        <taxon>Microsporidia</taxon>
        <taxon>Mitosporidium</taxon>
    </lineage>
</organism>
<dbReference type="Proteomes" id="UP000029725">
    <property type="component" value="Unassembled WGS sequence"/>
</dbReference>
<dbReference type="InterPro" id="IPR008271">
    <property type="entry name" value="Ser/Thr_kinase_AS"/>
</dbReference>
<dbReference type="PANTHER" id="PTHR24056">
    <property type="entry name" value="CELL DIVISION PROTEIN KINASE"/>
    <property type="match status" value="1"/>
</dbReference>
<dbReference type="OrthoDB" id="28397at2759"/>
<comment type="similarity">
    <text evidence="2">Belongs to the protein kinase superfamily. CMGC Ser/Thr protein kinase family. CDC2/CDKX subfamily.</text>
</comment>
<keyword evidence="3" id="KW-0723">Serine/threonine-protein kinase</keyword>
<feature type="compositionally biased region" description="Basic and acidic residues" evidence="10">
    <location>
        <begin position="674"/>
        <end position="684"/>
    </location>
</feature>
<evidence type="ECO:0000256" key="7">
    <source>
        <dbReference type="ARBA" id="ARBA00022840"/>
    </source>
</evidence>
<comment type="subcellular location">
    <subcellularLocation>
        <location evidence="1">Nucleus</location>
    </subcellularLocation>
</comment>
<dbReference type="PROSITE" id="PS00107">
    <property type="entry name" value="PROTEIN_KINASE_ATP"/>
    <property type="match status" value="1"/>
</dbReference>
<feature type="binding site" evidence="9">
    <location>
        <position position="239"/>
    </location>
    <ligand>
        <name>ATP</name>
        <dbReference type="ChEBI" id="CHEBI:30616"/>
    </ligand>
</feature>
<feature type="compositionally biased region" description="Basic residues" evidence="10">
    <location>
        <begin position="659"/>
        <end position="673"/>
    </location>
</feature>
<evidence type="ECO:0000256" key="1">
    <source>
        <dbReference type="ARBA" id="ARBA00004123"/>
    </source>
</evidence>
<name>A0A098VQL2_9MICR</name>
<evidence type="ECO:0000256" key="9">
    <source>
        <dbReference type="PROSITE-ProRule" id="PRU10141"/>
    </source>
</evidence>
<dbReference type="Gene3D" id="1.10.510.10">
    <property type="entry name" value="Transferase(Phosphotransferase) domain 1"/>
    <property type="match status" value="1"/>
</dbReference>
<feature type="region of interest" description="Disordered" evidence="10">
    <location>
        <begin position="567"/>
        <end position="767"/>
    </location>
</feature>
<keyword evidence="13" id="KW-1185">Reference proteome</keyword>
<keyword evidence="4" id="KW-0808">Transferase</keyword>
<evidence type="ECO:0000256" key="5">
    <source>
        <dbReference type="ARBA" id="ARBA00022741"/>
    </source>
</evidence>
<dbReference type="InterPro" id="IPR011009">
    <property type="entry name" value="Kinase-like_dom_sf"/>
</dbReference>
<dbReference type="SMART" id="SM00220">
    <property type="entry name" value="S_TKc"/>
    <property type="match status" value="1"/>
</dbReference>
<keyword evidence="6 12" id="KW-0418">Kinase</keyword>
<keyword evidence="5 9" id="KW-0547">Nucleotide-binding</keyword>
<dbReference type="VEuPathDB" id="MicrosporidiaDB:DI09_44p130"/>
<dbReference type="FunFam" id="1.10.510.10:FF:000624">
    <property type="entry name" value="Mitogen-activated protein kinase"/>
    <property type="match status" value="1"/>
</dbReference>
<evidence type="ECO:0000256" key="2">
    <source>
        <dbReference type="ARBA" id="ARBA00006485"/>
    </source>
</evidence>
<evidence type="ECO:0000256" key="4">
    <source>
        <dbReference type="ARBA" id="ARBA00022679"/>
    </source>
</evidence>
<protein>
    <submittedName>
        <fullName evidence="12">CMGC/CDK protein kinase</fullName>
    </submittedName>
</protein>
<dbReference type="Pfam" id="PF00069">
    <property type="entry name" value="Pkinase"/>
    <property type="match status" value="1"/>
</dbReference>
<dbReference type="InterPro" id="IPR050108">
    <property type="entry name" value="CDK"/>
</dbReference>
<dbReference type="RefSeq" id="XP_013237536.1">
    <property type="nucleotide sequence ID" value="XM_013382082.1"/>
</dbReference>
<gene>
    <name evidence="12" type="ORF">DI09_44p130</name>
</gene>
<evidence type="ECO:0000256" key="6">
    <source>
        <dbReference type="ARBA" id="ARBA00022777"/>
    </source>
</evidence>
<evidence type="ECO:0000256" key="8">
    <source>
        <dbReference type="ARBA" id="ARBA00023242"/>
    </source>
</evidence>